<accession>A0AAN6QFK2</accession>
<keyword evidence="2" id="KW-1185">Reference proteome</keyword>
<reference evidence="1" key="1">
    <citation type="journal article" date="2023" name="Mol. Phylogenet. Evol.">
        <title>Genome-scale phylogeny and comparative genomics of the fungal order Sordariales.</title>
        <authorList>
            <person name="Hensen N."/>
            <person name="Bonometti L."/>
            <person name="Westerberg I."/>
            <person name="Brannstrom I.O."/>
            <person name="Guillou S."/>
            <person name="Cros-Aarteil S."/>
            <person name="Calhoun S."/>
            <person name="Haridas S."/>
            <person name="Kuo A."/>
            <person name="Mondo S."/>
            <person name="Pangilinan J."/>
            <person name="Riley R."/>
            <person name="LaButti K."/>
            <person name="Andreopoulos B."/>
            <person name="Lipzen A."/>
            <person name="Chen C."/>
            <person name="Yan M."/>
            <person name="Daum C."/>
            <person name="Ng V."/>
            <person name="Clum A."/>
            <person name="Steindorff A."/>
            <person name="Ohm R.A."/>
            <person name="Martin F."/>
            <person name="Silar P."/>
            <person name="Natvig D.O."/>
            <person name="Lalanne C."/>
            <person name="Gautier V."/>
            <person name="Ament-Velasquez S.L."/>
            <person name="Kruys A."/>
            <person name="Hutchinson M.I."/>
            <person name="Powell A.J."/>
            <person name="Barry K."/>
            <person name="Miller A.N."/>
            <person name="Grigoriev I.V."/>
            <person name="Debuchy R."/>
            <person name="Gladieux P."/>
            <person name="Hiltunen Thoren M."/>
            <person name="Johannesson H."/>
        </authorList>
    </citation>
    <scope>NUCLEOTIDE SEQUENCE</scope>
    <source>
        <strain evidence="1">CBS 508.74</strain>
    </source>
</reference>
<gene>
    <name evidence="1" type="ORF">N656DRAFT_518781</name>
</gene>
<name>A0AAN6QFK2_9PEZI</name>
<protein>
    <submittedName>
        <fullName evidence="1">Uncharacterized protein</fullName>
    </submittedName>
</protein>
<evidence type="ECO:0000313" key="1">
    <source>
        <dbReference type="EMBL" id="KAK4107285.1"/>
    </source>
</evidence>
<organism evidence="1 2">
    <name type="scientific">Canariomyces notabilis</name>
    <dbReference type="NCBI Taxonomy" id="2074819"/>
    <lineage>
        <taxon>Eukaryota</taxon>
        <taxon>Fungi</taxon>
        <taxon>Dikarya</taxon>
        <taxon>Ascomycota</taxon>
        <taxon>Pezizomycotina</taxon>
        <taxon>Sordariomycetes</taxon>
        <taxon>Sordariomycetidae</taxon>
        <taxon>Sordariales</taxon>
        <taxon>Chaetomiaceae</taxon>
        <taxon>Canariomyces</taxon>
    </lineage>
</organism>
<dbReference type="RefSeq" id="XP_064664855.1">
    <property type="nucleotide sequence ID" value="XM_064809938.1"/>
</dbReference>
<dbReference type="GeneID" id="89934062"/>
<dbReference type="AlphaFoldDB" id="A0AAN6QFK2"/>
<dbReference type="Proteomes" id="UP001302812">
    <property type="component" value="Unassembled WGS sequence"/>
</dbReference>
<proteinExistence type="predicted"/>
<evidence type="ECO:0000313" key="2">
    <source>
        <dbReference type="Proteomes" id="UP001302812"/>
    </source>
</evidence>
<dbReference type="EMBL" id="MU853377">
    <property type="protein sequence ID" value="KAK4107285.1"/>
    <property type="molecule type" value="Genomic_DNA"/>
</dbReference>
<sequence length="284" mass="30619">MRAGELQKMSKVWERMVPEVFGVQAVYLHIPVVSRNVRNISVCRGRADPIAELARSRASRSPSSPASQPLFAMRNVLGRETSRSMRFPSMVRRGTGYRFTSPSQLCQSCNCRERKERAQEKGSVAGHRIATNHGLCPEAPWSMTLLGVAESGSAEAGVGASSPVTPSCVRLHAPPSCRPVSGTAHGKAESPQAVSHAPLNPICLAIGEAKAAAPARPHHRFDGRIGLLDSALPSLFAAAGVWPRNVTCIPRHSCAGIRSDCSAIRTPRRSASKREEAPWCLRMC</sequence>
<comment type="caution">
    <text evidence="1">The sequence shown here is derived from an EMBL/GenBank/DDBJ whole genome shotgun (WGS) entry which is preliminary data.</text>
</comment>
<reference evidence="1" key="2">
    <citation type="submission" date="2023-05" db="EMBL/GenBank/DDBJ databases">
        <authorList>
            <consortium name="Lawrence Berkeley National Laboratory"/>
            <person name="Steindorff A."/>
            <person name="Hensen N."/>
            <person name="Bonometti L."/>
            <person name="Westerberg I."/>
            <person name="Brannstrom I.O."/>
            <person name="Guillou S."/>
            <person name="Cros-Aarteil S."/>
            <person name="Calhoun S."/>
            <person name="Haridas S."/>
            <person name="Kuo A."/>
            <person name="Mondo S."/>
            <person name="Pangilinan J."/>
            <person name="Riley R."/>
            <person name="Labutti K."/>
            <person name="Andreopoulos B."/>
            <person name="Lipzen A."/>
            <person name="Chen C."/>
            <person name="Yanf M."/>
            <person name="Daum C."/>
            <person name="Ng V."/>
            <person name="Clum A."/>
            <person name="Ohm R."/>
            <person name="Martin F."/>
            <person name="Silar P."/>
            <person name="Natvig D."/>
            <person name="Lalanne C."/>
            <person name="Gautier V."/>
            <person name="Ament-Velasquez S.L."/>
            <person name="Kruys A."/>
            <person name="Hutchinson M.I."/>
            <person name="Powell A.J."/>
            <person name="Barry K."/>
            <person name="Miller A.N."/>
            <person name="Grigoriev I.V."/>
            <person name="Debuchy R."/>
            <person name="Gladieux P."/>
            <person name="Thoren M.H."/>
            <person name="Johannesson H."/>
        </authorList>
    </citation>
    <scope>NUCLEOTIDE SEQUENCE</scope>
    <source>
        <strain evidence="1">CBS 508.74</strain>
    </source>
</reference>